<dbReference type="RefSeq" id="WP_208046223.1">
    <property type="nucleotide sequence ID" value="NZ_JAGDYL010000018.1"/>
</dbReference>
<accession>A0A939LVV4</accession>
<comment type="caution">
    <text evidence="1">The sequence shown here is derived from an EMBL/GenBank/DDBJ whole genome shotgun (WGS) entry which is preliminary data.</text>
</comment>
<keyword evidence="2" id="KW-1185">Reference proteome</keyword>
<reference evidence="1" key="1">
    <citation type="submission" date="2021-03" db="EMBL/GenBank/DDBJ databases">
        <title>Leucobacter chromiisoli sp. nov., isolated from chromium-containing soil of chemical plant.</title>
        <authorList>
            <person name="Xu Z."/>
        </authorList>
    </citation>
    <scope>NUCLEOTIDE SEQUENCE</scope>
    <source>
        <strain evidence="1">A2</strain>
    </source>
</reference>
<gene>
    <name evidence="1" type="ORF">J4H91_10560</name>
</gene>
<dbReference type="EMBL" id="JAGDYL010000018">
    <property type="protein sequence ID" value="MBO1805754.1"/>
    <property type="molecule type" value="Genomic_DNA"/>
</dbReference>
<evidence type="ECO:0000313" key="2">
    <source>
        <dbReference type="Proteomes" id="UP000664398"/>
    </source>
</evidence>
<organism evidence="1 2">
    <name type="scientific">Leucobacter ruminantium</name>
    <dbReference type="NCBI Taxonomy" id="1289170"/>
    <lineage>
        <taxon>Bacteria</taxon>
        <taxon>Bacillati</taxon>
        <taxon>Actinomycetota</taxon>
        <taxon>Actinomycetes</taxon>
        <taxon>Micrococcales</taxon>
        <taxon>Microbacteriaceae</taxon>
        <taxon>Leucobacter</taxon>
    </lineage>
</organism>
<dbReference type="Proteomes" id="UP000664398">
    <property type="component" value="Unassembled WGS sequence"/>
</dbReference>
<protein>
    <submittedName>
        <fullName evidence="1">Uncharacterized protein</fullName>
    </submittedName>
</protein>
<sequence>MSAAAESGNSTRPGNIPALERATGRAWDDWLRYFEAEGARELTHADIARLARTRMPEGLDNPDWWAQGAAIAYEQHAGLRVPGQSSSGTFRVSASRTMPLDRDAAIDAWRTAHGEREAHLGHAAGEPRSSRTEKRSFWRFGLDGAGRVEVSATPKGDDRCILAVNHDGLPSGDRIEAWRGHWKAMLAEL</sequence>
<name>A0A939LVV4_9MICO</name>
<dbReference type="AlphaFoldDB" id="A0A939LVV4"/>
<proteinExistence type="predicted"/>
<evidence type="ECO:0000313" key="1">
    <source>
        <dbReference type="EMBL" id="MBO1805754.1"/>
    </source>
</evidence>